<keyword evidence="3" id="KW-1185">Reference proteome</keyword>
<evidence type="ECO:0000313" key="3">
    <source>
        <dbReference type="Proteomes" id="UP000499080"/>
    </source>
</evidence>
<dbReference type="Proteomes" id="UP000499080">
    <property type="component" value="Unassembled WGS sequence"/>
</dbReference>
<accession>A0A4Y2LLG2</accession>
<dbReference type="AlphaFoldDB" id="A0A4Y2LLG2"/>
<name>A0A4Y2LLG2_ARAVE</name>
<dbReference type="EMBL" id="BGPR01005897">
    <property type="protein sequence ID" value="GBN14386.1"/>
    <property type="molecule type" value="Genomic_DNA"/>
</dbReference>
<gene>
    <name evidence="2" type="ORF">AVEN_40225_1</name>
</gene>
<evidence type="ECO:0000256" key="1">
    <source>
        <dbReference type="SAM" id="MobiDB-lite"/>
    </source>
</evidence>
<proteinExistence type="predicted"/>
<feature type="region of interest" description="Disordered" evidence="1">
    <location>
        <begin position="1"/>
        <end position="20"/>
    </location>
</feature>
<organism evidence="2 3">
    <name type="scientific">Araneus ventricosus</name>
    <name type="common">Orbweaver spider</name>
    <name type="synonym">Epeira ventricosa</name>
    <dbReference type="NCBI Taxonomy" id="182803"/>
    <lineage>
        <taxon>Eukaryota</taxon>
        <taxon>Metazoa</taxon>
        <taxon>Ecdysozoa</taxon>
        <taxon>Arthropoda</taxon>
        <taxon>Chelicerata</taxon>
        <taxon>Arachnida</taxon>
        <taxon>Araneae</taxon>
        <taxon>Araneomorphae</taxon>
        <taxon>Entelegynae</taxon>
        <taxon>Araneoidea</taxon>
        <taxon>Araneidae</taxon>
        <taxon>Araneus</taxon>
    </lineage>
</organism>
<reference evidence="2 3" key="1">
    <citation type="journal article" date="2019" name="Sci. Rep.">
        <title>Orb-weaving spider Araneus ventricosus genome elucidates the spidroin gene catalogue.</title>
        <authorList>
            <person name="Kono N."/>
            <person name="Nakamura H."/>
            <person name="Ohtoshi R."/>
            <person name="Moran D.A.P."/>
            <person name="Shinohara A."/>
            <person name="Yoshida Y."/>
            <person name="Fujiwara M."/>
            <person name="Mori M."/>
            <person name="Tomita M."/>
            <person name="Arakawa K."/>
        </authorList>
    </citation>
    <scope>NUCLEOTIDE SEQUENCE [LARGE SCALE GENOMIC DNA]</scope>
</reference>
<feature type="region of interest" description="Disordered" evidence="1">
    <location>
        <begin position="33"/>
        <end position="80"/>
    </location>
</feature>
<sequence length="92" mass="10750">MFSHLRSWRQRVGDPKRNESSILQYSTVLEDLSKERQAEDDSDAFYPDGEVTDEYSDQKTDSETDMEDNPLNEEYRDSNSNINLCIIQPINL</sequence>
<dbReference type="OrthoDB" id="440566at2759"/>
<comment type="caution">
    <text evidence="2">The sequence shown here is derived from an EMBL/GenBank/DDBJ whole genome shotgun (WGS) entry which is preliminary data.</text>
</comment>
<evidence type="ECO:0000313" key="2">
    <source>
        <dbReference type="EMBL" id="GBN14386.1"/>
    </source>
</evidence>
<protein>
    <submittedName>
        <fullName evidence="2">Uncharacterized protein</fullName>
    </submittedName>
</protein>